<proteinExistence type="predicted"/>
<organism evidence="2 3">
    <name type="scientific">Diplocloster modestus</name>
    <dbReference type="NCBI Taxonomy" id="2850322"/>
    <lineage>
        <taxon>Bacteria</taxon>
        <taxon>Bacillati</taxon>
        <taxon>Bacillota</taxon>
        <taxon>Clostridia</taxon>
        <taxon>Lachnospirales</taxon>
        <taxon>Lachnospiraceae</taxon>
        <taxon>Diplocloster</taxon>
    </lineage>
</organism>
<dbReference type="Gene3D" id="3.20.20.80">
    <property type="entry name" value="Glycosidases"/>
    <property type="match status" value="1"/>
</dbReference>
<reference evidence="2 3" key="1">
    <citation type="submission" date="2021-06" db="EMBL/GenBank/DDBJ databases">
        <title>Description of novel taxa of the family Lachnospiraceae.</title>
        <authorList>
            <person name="Chaplin A.V."/>
            <person name="Sokolova S.R."/>
            <person name="Pikina A.P."/>
            <person name="Korzhanova M."/>
            <person name="Belova V."/>
            <person name="Korostin D."/>
            <person name="Efimov B.A."/>
        </authorList>
    </citation>
    <scope>NUCLEOTIDE SEQUENCE [LARGE SCALE GENOMIC DNA]</scope>
    <source>
        <strain evidence="2 3">ASD4241</strain>
    </source>
</reference>
<dbReference type="Proteomes" id="UP001314681">
    <property type="component" value="Unassembled WGS sequence"/>
</dbReference>
<dbReference type="EMBL" id="JAHQCX010000001">
    <property type="protein sequence ID" value="MBU9724630.1"/>
    <property type="molecule type" value="Genomic_DNA"/>
</dbReference>
<comment type="caution">
    <text evidence="2">The sequence shown here is derived from an EMBL/GenBank/DDBJ whole genome shotgun (WGS) entry which is preliminary data.</text>
</comment>
<feature type="signal peptide" evidence="1">
    <location>
        <begin position="1"/>
        <end position="18"/>
    </location>
</feature>
<dbReference type="RefSeq" id="WP_238726128.1">
    <property type="nucleotide sequence ID" value="NZ_JAHQCX010000001.1"/>
</dbReference>
<dbReference type="SUPFAM" id="SSF51445">
    <property type="entry name" value="(Trans)glycosidases"/>
    <property type="match status" value="1"/>
</dbReference>
<name>A0ABS6K1T2_9FIRM</name>
<dbReference type="PROSITE" id="PS51257">
    <property type="entry name" value="PROKAR_LIPOPROTEIN"/>
    <property type="match status" value="1"/>
</dbReference>
<accession>A0ABS6K1T2</accession>
<protein>
    <submittedName>
        <fullName evidence="2">Uncharacterized protein</fullName>
    </submittedName>
</protein>
<evidence type="ECO:0000313" key="2">
    <source>
        <dbReference type="EMBL" id="MBU9724630.1"/>
    </source>
</evidence>
<evidence type="ECO:0000256" key="1">
    <source>
        <dbReference type="SAM" id="SignalP"/>
    </source>
</evidence>
<feature type="chain" id="PRO_5045212878" evidence="1">
    <location>
        <begin position="19"/>
        <end position="706"/>
    </location>
</feature>
<dbReference type="InterPro" id="IPR017853">
    <property type="entry name" value="GH"/>
</dbReference>
<evidence type="ECO:0000313" key="3">
    <source>
        <dbReference type="Proteomes" id="UP001314681"/>
    </source>
</evidence>
<keyword evidence="1" id="KW-0732">Signal</keyword>
<gene>
    <name evidence="2" type="ORF">KTH90_01240</name>
</gene>
<keyword evidence="3" id="KW-1185">Reference proteome</keyword>
<sequence length="706" mass="81724">MIRIRKLVLAILTSVLLACVGCSLSNKTETQDYKNLDYVKSAHYFADEWPVNFWNAELLNIDDDFKQIQSDGFNSIVLVIPWREFQPDINPIQYNERVFEVLDELFTKASEHDLGVILRVGYTWDFYNDADDDVTQRYYKLMYDQQTKKAWLDYSETIYQFANKYNNFIGGFLCWEDFWKNIYTAKDALNTGNGIKMAMESGYQEYLSTHYDLKDINEAYKESFDGFDKVYVPDEKSPAFKYFYEFYDYFLNSLLEETQEVFPNLSMEVRVDADIVYNEQGKPEIYTHEATYMCGNSDFTTTMYGIPMGFENKGEEISGKEALKMTDYILGNINSVTLNKKLYIDQFIFSDNTPKFSYNTRLKKDEIDNYLSGLDDILVNDSWGYGIWTYRDYLSNMLYNPQFGLDDEGWSVDGSSNIIEDGKTGRCIELSGGTKLSQIVPKLRNHFSDLDTIYVSLDAVVDEPTKLAISVGNETKEVIIDKSGTYQIEFSDSGIYDFTISTEKQIILDNIRLYSQYQEGYLYKSDNSESDYIEDLRKLNKRIDKKVEVLKKNKPYFSFIDNIREANLSGKIESNDFPWQTNIGIINVDNIGSCVFMTPGTSIEYNVPLDNKKHYLKFSYGLHPTAQKWNISDGMQFIVKVKEDSENEYTVLDTILVDPNKTSLVDYNVSLNKYKGKNISIEIIADNKNSMKSEGDWGILSNPVIQ</sequence>